<sequence>MLSSLPSFGICMLQVAATWAGVTFATTTMHASSVDPPQIPPPETFLLGVPSRLTLLPLKDWCAVVDLHVRTNFHSPIMSYL</sequence>
<evidence type="ECO:0000313" key="2">
    <source>
        <dbReference type="EMBL" id="KQJ89054.1"/>
    </source>
</evidence>
<reference evidence="2" key="2">
    <citation type="submission" date="2017-06" db="EMBL/GenBank/DDBJ databases">
        <title>WGS assembly of Brachypodium distachyon.</title>
        <authorList>
            <consortium name="The International Brachypodium Initiative"/>
            <person name="Lucas S."/>
            <person name="Harmon-Smith M."/>
            <person name="Lail K."/>
            <person name="Tice H."/>
            <person name="Grimwood J."/>
            <person name="Bruce D."/>
            <person name="Barry K."/>
            <person name="Shu S."/>
            <person name="Lindquist E."/>
            <person name="Wang M."/>
            <person name="Pitluck S."/>
            <person name="Vogel J.P."/>
            <person name="Garvin D.F."/>
            <person name="Mockler T.C."/>
            <person name="Schmutz J."/>
            <person name="Rokhsar D."/>
            <person name="Bevan M.W."/>
        </authorList>
    </citation>
    <scope>NUCLEOTIDE SEQUENCE</scope>
    <source>
        <strain evidence="2">Bd21</strain>
    </source>
</reference>
<dbReference type="EMBL" id="CM000883">
    <property type="protein sequence ID" value="KQJ89054.1"/>
    <property type="molecule type" value="Genomic_DNA"/>
</dbReference>
<reference evidence="3" key="3">
    <citation type="submission" date="2018-08" db="UniProtKB">
        <authorList>
            <consortium name="EnsemblPlants"/>
        </authorList>
    </citation>
    <scope>IDENTIFICATION</scope>
    <source>
        <strain evidence="3">cv. Bd21</strain>
    </source>
</reference>
<dbReference type="Gramene" id="KQJ89054">
    <property type="protein sequence ID" value="KQJ89054"/>
    <property type="gene ID" value="BRADI_4g23254v3"/>
</dbReference>
<reference evidence="2 3" key="1">
    <citation type="journal article" date="2010" name="Nature">
        <title>Genome sequencing and analysis of the model grass Brachypodium distachyon.</title>
        <authorList>
            <consortium name="International Brachypodium Initiative"/>
        </authorList>
    </citation>
    <scope>NUCLEOTIDE SEQUENCE [LARGE SCALE GENOMIC DNA]</scope>
    <source>
        <strain evidence="2 3">Bd21</strain>
    </source>
</reference>
<evidence type="ECO:0000313" key="3">
    <source>
        <dbReference type="EnsemblPlants" id="KQJ89054"/>
    </source>
</evidence>
<dbReference type="AlphaFoldDB" id="A0A0Q3ENH2"/>
<name>A0A0Q3ENH2_BRADI</name>
<proteinExistence type="predicted"/>
<dbReference type="EnsemblPlants" id="KQJ89054">
    <property type="protein sequence ID" value="KQJ89054"/>
    <property type="gene ID" value="BRADI_4g23254v3"/>
</dbReference>
<gene>
    <name evidence="2" type="ORF">BRADI_4g23254v3</name>
</gene>
<evidence type="ECO:0000256" key="1">
    <source>
        <dbReference type="SAM" id="SignalP"/>
    </source>
</evidence>
<accession>A0A0Q3ENH2</accession>
<feature type="signal peptide" evidence="1">
    <location>
        <begin position="1"/>
        <end position="20"/>
    </location>
</feature>
<dbReference type="InParanoid" id="A0A0Q3ENH2"/>
<dbReference type="Proteomes" id="UP000008810">
    <property type="component" value="Chromosome 4"/>
</dbReference>
<evidence type="ECO:0000313" key="4">
    <source>
        <dbReference type="Proteomes" id="UP000008810"/>
    </source>
</evidence>
<keyword evidence="1" id="KW-0732">Signal</keyword>
<protein>
    <recommendedName>
        <fullName evidence="5">Secreted protein</fullName>
    </recommendedName>
</protein>
<keyword evidence="4" id="KW-1185">Reference proteome</keyword>
<feature type="chain" id="PRO_5035999500" description="Secreted protein" evidence="1">
    <location>
        <begin position="21"/>
        <end position="81"/>
    </location>
</feature>
<evidence type="ECO:0008006" key="5">
    <source>
        <dbReference type="Google" id="ProtNLM"/>
    </source>
</evidence>
<organism evidence="2">
    <name type="scientific">Brachypodium distachyon</name>
    <name type="common">Purple false brome</name>
    <name type="synonym">Trachynia distachya</name>
    <dbReference type="NCBI Taxonomy" id="15368"/>
    <lineage>
        <taxon>Eukaryota</taxon>
        <taxon>Viridiplantae</taxon>
        <taxon>Streptophyta</taxon>
        <taxon>Embryophyta</taxon>
        <taxon>Tracheophyta</taxon>
        <taxon>Spermatophyta</taxon>
        <taxon>Magnoliopsida</taxon>
        <taxon>Liliopsida</taxon>
        <taxon>Poales</taxon>
        <taxon>Poaceae</taxon>
        <taxon>BOP clade</taxon>
        <taxon>Pooideae</taxon>
        <taxon>Stipodae</taxon>
        <taxon>Brachypodieae</taxon>
        <taxon>Brachypodium</taxon>
    </lineage>
</organism>